<keyword evidence="5" id="KW-0472">Membrane</keyword>
<dbReference type="Gene3D" id="3.30.565.10">
    <property type="entry name" value="Histidine kinase-like ATPase, C-terminal domain"/>
    <property type="match status" value="1"/>
</dbReference>
<evidence type="ECO:0000256" key="4">
    <source>
        <dbReference type="SAM" id="Coils"/>
    </source>
</evidence>
<evidence type="ECO:0000256" key="5">
    <source>
        <dbReference type="SAM" id="Phobius"/>
    </source>
</evidence>
<dbReference type="InterPro" id="IPR005467">
    <property type="entry name" value="His_kinase_dom"/>
</dbReference>
<dbReference type="PANTHER" id="PTHR24421">
    <property type="entry name" value="NITRATE/NITRITE SENSOR PROTEIN NARX-RELATED"/>
    <property type="match status" value="1"/>
</dbReference>
<keyword evidence="1" id="KW-0808">Transferase</keyword>
<keyword evidence="5" id="KW-0812">Transmembrane</keyword>
<keyword evidence="5" id="KW-1133">Transmembrane helix</keyword>
<keyword evidence="8" id="KW-1185">Reference proteome</keyword>
<dbReference type="EMBL" id="WRXN01000031">
    <property type="protein sequence ID" value="MVT12583.1"/>
    <property type="molecule type" value="Genomic_DNA"/>
</dbReference>
<gene>
    <name evidence="7" type="ORF">GO493_30320</name>
</gene>
<feature type="coiled-coil region" evidence="4">
    <location>
        <begin position="432"/>
        <end position="466"/>
    </location>
</feature>
<reference evidence="7 8" key="1">
    <citation type="submission" date="2019-12" db="EMBL/GenBank/DDBJ databases">
        <title>Chitinophaga sp. strain ysch24 (GDMCC 1.1355), whole genome shotgun sequence.</title>
        <authorList>
            <person name="Zhang X."/>
        </authorList>
    </citation>
    <scope>NUCLEOTIDE SEQUENCE [LARGE SCALE GENOMIC DNA]</scope>
    <source>
        <strain evidence="8">ysch24</strain>
    </source>
</reference>
<name>A0A7K1UE24_9BACT</name>
<evidence type="ECO:0000259" key="6">
    <source>
        <dbReference type="PROSITE" id="PS50109"/>
    </source>
</evidence>
<accession>A0A7K1UE24</accession>
<evidence type="ECO:0000313" key="8">
    <source>
        <dbReference type="Proteomes" id="UP000461730"/>
    </source>
</evidence>
<dbReference type="SMART" id="SM00387">
    <property type="entry name" value="HATPase_c"/>
    <property type="match status" value="1"/>
</dbReference>
<dbReference type="GO" id="GO:0046983">
    <property type="term" value="F:protein dimerization activity"/>
    <property type="evidence" value="ECO:0007669"/>
    <property type="project" value="InterPro"/>
</dbReference>
<dbReference type="SUPFAM" id="SSF48452">
    <property type="entry name" value="TPR-like"/>
    <property type="match status" value="2"/>
</dbReference>
<feature type="domain" description="Histidine kinase" evidence="6">
    <location>
        <begin position="550"/>
        <end position="743"/>
    </location>
</feature>
<keyword evidence="4" id="KW-0175">Coiled coil</keyword>
<dbReference type="CDD" id="cd16917">
    <property type="entry name" value="HATPase_UhpB-NarQ-NarX-like"/>
    <property type="match status" value="1"/>
</dbReference>
<dbReference type="Pfam" id="PF07730">
    <property type="entry name" value="HisKA_3"/>
    <property type="match status" value="1"/>
</dbReference>
<dbReference type="GO" id="GO:0016020">
    <property type="term" value="C:membrane"/>
    <property type="evidence" value="ECO:0007669"/>
    <property type="project" value="InterPro"/>
</dbReference>
<dbReference type="PROSITE" id="PS50109">
    <property type="entry name" value="HIS_KIN"/>
    <property type="match status" value="1"/>
</dbReference>
<dbReference type="SUPFAM" id="SSF55874">
    <property type="entry name" value="ATPase domain of HSP90 chaperone/DNA topoisomerase II/histidine kinase"/>
    <property type="match status" value="1"/>
</dbReference>
<feature type="transmembrane region" description="Helical" evidence="5">
    <location>
        <begin position="488"/>
        <end position="507"/>
    </location>
</feature>
<dbReference type="InterPro" id="IPR036890">
    <property type="entry name" value="HATPase_C_sf"/>
</dbReference>
<dbReference type="AlphaFoldDB" id="A0A7K1UE24"/>
<dbReference type="InterPro" id="IPR011712">
    <property type="entry name" value="Sig_transdc_His_kin_sub3_dim/P"/>
</dbReference>
<feature type="coiled-coil region" evidence="4">
    <location>
        <begin position="527"/>
        <end position="554"/>
    </location>
</feature>
<dbReference type="Proteomes" id="UP000461730">
    <property type="component" value="Unassembled WGS sequence"/>
</dbReference>
<dbReference type="Pfam" id="PF02518">
    <property type="entry name" value="HATPase_c"/>
    <property type="match status" value="1"/>
</dbReference>
<evidence type="ECO:0000256" key="3">
    <source>
        <dbReference type="ARBA" id="ARBA00023012"/>
    </source>
</evidence>
<dbReference type="Gene3D" id="1.25.40.10">
    <property type="entry name" value="Tetratricopeptide repeat domain"/>
    <property type="match status" value="2"/>
</dbReference>
<organism evidence="7 8">
    <name type="scientific">Chitinophaga tropicalis</name>
    <dbReference type="NCBI Taxonomy" id="2683588"/>
    <lineage>
        <taxon>Bacteria</taxon>
        <taxon>Pseudomonadati</taxon>
        <taxon>Bacteroidota</taxon>
        <taxon>Chitinophagia</taxon>
        <taxon>Chitinophagales</taxon>
        <taxon>Chitinophagaceae</taxon>
        <taxon>Chitinophaga</taxon>
    </lineage>
</organism>
<dbReference type="InterPro" id="IPR050482">
    <property type="entry name" value="Sensor_HK_TwoCompSys"/>
</dbReference>
<evidence type="ECO:0000256" key="2">
    <source>
        <dbReference type="ARBA" id="ARBA00022777"/>
    </source>
</evidence>
<proteinExistence type="predicted"/>
<evidence type="ECO:0000256" key="1">
    <source>
        <dbReference type="ARBA" id="ARBA00022679"/>
    </source>
</evidence>
<dbReference type="InterPro" id="IPR003594">
    <property type="entry name" value="HATPase_dom"/>
</dbReference>
<dbReference type="RefSeq" id="WP_157309998.1">
    <property type="nucleotide sequence ID" value="NZ_WRXN01000031.1"/>
</dbReference>
<evidence type="ECO:0000313" key="7">
    <source>
        <dbReference type="EMBL" id="MVT12583.1"/>
    </source>
</evidence>
<dbReference type="Gene3D" id="1.20.5.1930">
    <property type="match status" value="1"/>
</dbReference>
<keyword evidence="2 7" id="KW-0418">Kinase</keyword>
<keyword evidence="3" id="KW-0902">Two-component regulatory system</keyword>
<dbReference type="InterPro" id="IPR011990">
    <property type="entry name" value="TPR-like_helical_dom_sf"/>
</dbReference>
<dbReference type="GO" id="GO:0000155">
    <property type="term" value="F:phosphorelay sensor kinase activity"/>
    <property type="evidence" value="ECO:0007669"/>
    <property type="project" value="InterPro"/>
</dbReference>
<protein>
    <submittedName>
        <fullName evidence="7">Sensor histidine kinase</fullName>
    </submittedName>
</protein>
<sequence>MSKGTLYAIYLTVFLLFIQPFEARSQSAIDSLASVYRSGKLSMEDRVTIAAQYSMALSHNNRHREAEQVLRDNIAITRKLPDTKYAAYLYGVSAMHERVLDRANNAKICLDSALYYSNHTRDKRILGYVSYCRGWLLSRDNQPVEAVRYFVEALKLLDEANRTDYKVAIYRELYSIYTEWDDADLQKKYARLSLAQAKSQNDISLIFDACMMLGGTFTDLYRNNRENRQLLDSAHYYYVHAIEVYNDDKQKVIVPSNLGHAALNLANLLMQFYPDSYKNEGIRYANLAISTGKKTNQHSFIASGYGVLSEYEMQAGNIAAARECLVNALTHVMQEAMPDRVIMPRIYRGFSAISEKEGDYKEALRYYKQYFDLYKEIYDAEKMEAGRRLEAQFEKNKQAQQMAYLQLQGEKKEQQLTLLRILARQRDQQMAYMKLNEQNQQQELAMFRLKTEKNEQELALANLRSKHHRQELVAMQRQVDANRKLNKLYILLIGVFITTLGLVYYVYRQRSKTLKQQVDIHLLELQKVTQQQEISNLTAMLDGQEQERTRLARDLHDSLGGLLSAIKIDLSQVKLADASMHVKKLVGGSLSQIDTAVDELRRVAHNLMPELVLKYGLEEAIRDYCRRMSNPSLDVEAQFFKYSDTLDMNTQVVVYRIIQELVNNALKHAQASQILVQLQGNDDSYFLTVEDDGRGFDVQSLNNNRSAGIHNIRARLQFLDGDMHIDSKIGQGTTIEINFPRIKNNVTNDQDSNNG</sequence>
<comment type="caution">
    <text evidence="7">The sequence shown here is derived from an EMBL/GenBank/DDBJ whole genome shotgun (WGS) entry which is preliminary data.</text>
</comment>